<dbReference type="Gene3D" id="3.30.460.10">
    <property type="entry name" value="Beta Polymerase, domain 2"/>
    <property type="match status" value="1"/>
</dbReference>
<dbReference type="EC" id="2.7.7.-" evidence="1"/>
<dbReference type="CDD" id="cd05403">
    <property type="entry name" value="NT_KNTase_like"/>
    <property type="match status" value="1"/>
</dbReference>
<dbReference type="InterPro" id="IPR043519">
    <property type="entry name" value="NT_sf"/>
</dbReference>
<evidence type="ECO:0000313" key="2">
    <source>
        <dbReference type="Proteomes" id="UP001290861"/>
    </source>
</evidence>
<name>A0ABU5MWD5_9BACT</name>
<dbReference type="RefSeq" id="WP_322608322.1">
    <property type="nucleotide sequence ID" value="NZ_JARVCO010000010.1"/>
</dbReference>
<dbReference type="GO" id="GO:0016779">
    <property type="term" value="F:nucleotidyltransferase activity"/>
    <property type="evidence" value="ECO:0007669"/>
    <property type="project" value="UniProtKB-KW"/>
</dbReference>
<evidence type="ECO:0000313" key="1">
    <source>
        <dbReference type="EMBL" id="MDZ8118523.1"/>
    </source>
</evidence>
<sequence>MTPDKLVEELTKAGSGSLKSVVLYGSAAAGDHAGKNSDYNVLVIAEELGVETLNAFSKTATAWAKAGNPAPLLFTQERLKQATDVFPIELLDIRECHKILYGDDVVSDLEIGTENLRLQIEHELRGSLIKLRQAYLLTGGKSKAVADLMVESLSTFLVLFRASLRLFADEIPQKKFQALEKLGAHLSFDPSVFQTVQQLKDGTKKAKSCDVETLFNTYLTTIECVIDAVDAEIHKGVKS</sequence>
<accession>A0ABU5MWD5</accession>
<proteinExistence type="predicted"/>
<protein>
    <submittedName>
        <fullName evidence="1">Nucleotidyltransferase domain-containing protein</fullName>
        <ecNumber evidence="1">2.7.7.-</ecNumber>
    </submittedName>
</protein>
<comment type="caution">
    <text evidence="1">The sequence shown here is derived from an EMBL/GenBank/DDBJ whole genome shotgun (WGS) entry which is preliminary data.</text>
</comment>
<organism evidence="1 2">
    <name type="scientific">Pontiella agarivorans</name>
    <dbReference type="NCBI Taxonomy" id="3038953"/>
    <lineage>
        <taxon>Bacteria</taxon>
        <taxon>Pseudomonadati</taxon>
        <taxon>Kiritimatiellota</taxon>
        <taxon>Kiritimatiellia</taxon>
        <taxon>Kiritimatiellales</taxon>
        <taxon>Pontiellaceae</taxon>
        <taxon>Pontiella</taxon>
    </lineage>
</organism>
<keyword evidence="1" id="KW-0808">Transferase</keyword>
<dbReference type="Proteomes" id="UP001290861">
    <property type="component" value="Unassembled WGS sequence"/>
</dbReference>
<keyword evidence="1" id="KW-0548">Nucleotidyltransferase</keyword>
<gene>
    <name evidence="1" type="ORF">P9H32_07770</name>
</gene>
<dbReference type="SUPFAM" id="SSF81301">
    <property type="entry name" value="Nucleotidyltransferase"/>
    <property type="match status" value="1"/>
</dbReference>
<keyword evidence="2" id="KW-1185">Reference proteome</keyword>
<dbReference type="EMBL" id="JARVCO010000010">
    <property type="protein sequence ID" value="MDZ8118523.1"/>
    <property type="molecule type" value="Genomic_DNA"/>
</dbReference>
<reference evidence="1 2" key="1">
    <citation type="journal article" date="2024" name="Appl. Environ. Microbiol.">
        <title>Pontiella agarivorans sp. nov., a novel marine anaerobic bacterium capable of degrading macroalgal polysaccharides and fixing nitrogen.</title>
        <authorList>
            <person name="Liu N."/>
            <person name="Kivenson V."/>
            <person name="Peng X."/>
            <person name="Cui Z."/>
            <person name="Lankiewicz T.S."/>
            <person name="Gosselin K.M."/>
            <person name="English C.J."/>
            <person name="Blair E.M."/>
            <person name="O'Malley M.A."/>
            <person name="Valentine D.L."/>
        </authorList>
    </citation>
    <scope>NUCLEOTIDE SEQUENCE [LARGE SCALE GENOMIC DNA]</scope>
    <source>
        <strain evidence="1 2">NLcol2</strain>
    </source>
</reference>